<dbReference type="SUPFAM" id="SSF47384">
    <property type="entry name" value="Homodimeric domain of signal transducing histidine kinase"/>
    <property type="match status" value="1"/>
</dbReference>
<dbReference type="InterPro" id="IPR003661">
    <property type="entry name" value="HisK_dim/P_dom"/>
</dbReference>
<dbReference type="SUPFAM" id="SSF55874">
    <property type="entry name" value="ATPase domain of HSP90 chaperone/DNA topoisomerase II/histidine kinase"/>
    <property type="match status" value="1"/>
</dbReference>
<gene>
    <name evidence="12" type="ORF">D8Y22_18930</name>
</gene>
<dbReference type="InterPro" id="IPR036890">
    <property type="entry name" value="HATPase_C_sf"/>
</dbReference>
<keyword evidence="6" id="KW-0902">Two-component regulatory system</keyword>
<dbReference type="PROSITE" id="PS50113">
    <property type="entry name" value="PAC"/>
    <property type="match status" value="1"/>
</dbReference>
<feature type="transmembrane region" description="Helical" evidence="8">
    <location>
        <begin position="70"/>
        <end position="89"/>
    </location>
</feature>
<evidence type="ECO:0000256" key="3">
    <source>
        <dbReference type="ARBA" id="ARBA00022553"/>
    </source>
</evidence>
<dbReference type="InterPro" id="IPR013656">
    <property type="entry name" value="PAS_4"/>
</dbReference>
<evidence type="ECO:0000256" key="7">
    <source>
        <dbReference type="SAM" id="MobiDB-lite"/>
    </source>
</evidence>
<feature type="transmembrane region" description="Helical" evidence="8">
    <location>
        <begin position="101"/>
        <end position="124"/>
    </location>
</feature>
<reference evidence="12 13" key="1">
    <citation type="submission" date="2018-10" db="EMBL/GenBank/DDBJ databases">
        <title>Natronolimnobius sp. XQ-INN 246 isolated from Inner Mongolia Autonomous Region of China.</title>
        <authorList>
            <person name="Xue Q."/>
        </authorList>
    </citation>
    <scope>NUCLEOTIDE SEQUENCE [LARGE SCALE GENOMIC DNA]</scope>
    <source>
        <strain evidence="12 13">XQ-INN 246</strain>
    </source>
</reference>
<feature type="transmembrane region" description="Helical" evidence="8">
    <location>
        <begin position="34"/>
        <end position="58"/>
    </location>
</feature>
<dbReference type="CDD" id="cd00082">
    <property type="entry name" value="HisKA"/>
    <property type="match status" value="1"/>
</dbReference>
<protein>
    <recommendedName>
        <fullName evidence="2">histidine kinase</fullName>
        <ecNumber evidence="2">2.7.13.3</ecNumber>
    </recommendedName>
</protein>
<dbReference type="PROSITE" id="PS50112">
    <property type="entry name" value="PAS"/>
    <property type="match status" value="1"/>
</dbReference>
<feature type="domain" description="Histidine kinase" evidence="9">
    <location>
        <begin position="359"/>
        <end position="567"/>
    </location>
</feature>
<dbReference type="Gene3D" id="3.30.450.20">
    <property type="entry name" value="PAS domain"/>
    <property type="match status" value="1"/>
</dbReference>
<dbReference type="EMBL" id="RBZW01000066">
    <property type="protein sequence ID" value="THE63369.1"/>
    <property type="molecule type" value="Genomic_DNA"/>
</dbReference>
<evidence type="ECO:0000256" key="1">
    <source>
        <dbReference type="ARBA" id="ARBA00000085"/>
    </source>
</evidence>
<dbReference type="Proteomes" id="UP000318864">
    <property type="component" value="Unassembled WGS sequence"/>
</dbReference>
<dbReference type="InterPro" id="IPR004358">
    <property type="entry name" value="Sig_transdc_His_kin-like_C"/>
</dbReference>
<dbReference type="PROSITE" id="PS50109">
    <property type="entry name" value="HIS_KIN"/>
    <property type="match status" value="1"/>
</dbReference>
<dbReference type="SUPFAM" id="SSF55785">
    <property type="entry name" value="PYP-like sensor domain (PAS domain)"/>
    <property type="match status" value="1"/>
</dbReference>
<dbReference type="PANTHER" id="PTHR43711:SF1">
    <property type="entry name" value="HISTIDINE KINASE 1"/>
    <property type="match status" value="1"/>
</dbReference>
<dbReference type="InterPro" id="IPR005467">
    <property type="entry name" value="His_kinase_dom"/>
</dbReference>
<dbReference type="Pfam" id="PF00512">
    <property type="entry name" value="HisKA"/>
    <property type="match status" value="1"/>
</dbReference>
<comment type="catalytic activity">
    <reaction evidence="1">
        <text>ATP + protein L-histidine = ADP + protein N-phospho-L-histidine.</text>
        <dbReference type="EC" id="2.7.13.3"/>
    </reaction>
</comment>
<dbReference type="Pfam" id="PF02518">
    <property type="entry name" value="HATPase_c"/>
    <property type="match status" value="1"/>
</dbReference>
<dbReference type="Pfam" id="PF16927">
    <property type="entry name" value="HisKA_7TM"/>
    <property type="match status" value="1"/>
</dbReference>
<keyword evidence="8" id="KW-0812">Transmembrane</keyword>
<dbReference type="Gene3D" id="1.10.287.130">
    <property type="match status" value="1"/>
</dbReference>
<feature type="transmembrane region" description="Helical" evidence="8">
    <location>
        <begin position="179"/>
        <end position="201"/>
    </location>
</feature>
<feature type="transmembrane region" description="Helical" evidence="8">
    <location>
        <begin position="144"/>
        <end position="167"/>
    </location>
</feature>
<dbReference type="CDD" id="cd00075">
    <property type="entry name" value="HATPase"/>
    <property type="match status" value="1"/>
</dbReference>
<dbReference type="InterPro" id="IPR000700">
    <property type="entry name" value="PAS-assoc_C"/>
</dbReference>
<dbReference type="OrthoDB" id="8127at2157"/>
<sequence length="589" mass="63453">MTVGEGVLLGSYGLATGIGAVVALVVWRHRGKTGALPLAGALVGTVIVSGSRFVATAADSYALSVLMERTLYVGIGLSVAAIVVFALVYTGRERYVTPKTIGLLSIEPLLVVILAFTNPATVFFESFEPDPTLATGVGVEWGPAFVAHTLYSYLLLAGTTYLILSFLISSRALYRGQALALLGGTTVPWLANAVHVVGPVTADTTPIGYVLMGGLNAIAIVRYQLIDIVPIARDRVLDTVNEGVFVVDRDDRLVDINPAGRELIGAETTNSLVGTNVETIFASDPALRERFHELTASKEPTRVQLAYDGADYEVRATPITDDRDRHVGWLLLVTDITDRKHRERELRRHNDRLEEFAQVVSHDLRNPLNVASGYVDLARETNDPAHLEEIEQAHDRMETIIEDVLELARTGEPVTDPESVSLEAVATQAWDSVETGEATLTVQRDVHLQADPSRLTRLLENVFRNAVTHGRPDGGFDGESARSHSPIEVTVGPIGEPEADSLEGIFVADDGVGIPESERDRIFDSGVTTGADGTGLGLSIVEQIATDHGWSVAVTDSEDGGARFEFTGLESVSRDQPRDAASQPDPQRP</sequence>
<dbReference type="AlphaFoldDB" id="A0A4S3THC5"/>
<dbReference type="Pfam" id="PF08448">
    <property type="entry name" value="PAS_4"/>
    <property type="match status" value="1"/>
</dbReference>
<dbReference type="PANTHER" id="PTHR43711">
    <property type="entry name" value="TWO-COMPONENT HISTIDINE KINASE"/>
    <property type="match status" value="1"/>
</dbReference>
<feature type="domain" description="PAS" evidence="10">
    <location>
        <begin position="235"/>
        <end position="265"/>
    </location>
</feature>
<evidence type="ECO:0000256" key="4">
    <source>
        <dbReference type="ARBA" id="ARBA00022679"/>
    </source>
</evidence>
<evidence type="ECO:0000259" key="11">
    <source>
        <dbReference type="PROSITE" id="PS50113"/>
    </source>
</evidence>
<keyword evidence="5" id="KW-0418">Kinase</keyword>
<dbReference type="InterPro" id="IPR031621">
    <property type="entry name" value="HisKA_7TM"/>
</dbReference>
<keyword evidence="4" id="KW-0808">Transferase</keyword>
<dbReference type="InterPro" id="IPR036097">
    <property type="entry name" value="HisK_dim/P_sf"/>
</dbReference>
<keyword evidence="3" id="KW-0597">Phosphoprotein</keyword>
<keyword evidence="8" id="KW-0472">Membrane</keyword>
<evidence type="ECO:0000259" key="10">
    <source>
        <dbReference type="PROSITE" id="PS50112"/>
    </source>
</evidence>
<keyword evidence="13" id="KW-1185">Reference proteome</keyword>
<organism evidence="12 13">
    <name type="scientific">Salinadaptatus halalkaliphilus</name>
    <dbReference type="NCBI Taxonomy" id="2419781"/>
    <lineage>
        <taxon>Archaea</taxon>
        <taxon>Methanobacteriati</taxon>
        <taxon>Methanobacteriota</taxon>
        <taxon>Stenosarchaea group</taxon>
        <taxon>Halobacteria</taxon>
        <taxon>Halobacteriales</taxon>
        <taxon>Natrialbaceae</taxon>
        <taxon>Salinadaptatus</taxon>
    </lineage>
</organism>
<accession>A0A4S3THC5</accession>
<dbReference type="InterPro" id="IPR050736">
    <property type="entry name" value="Sensor_HK_Regulatory"/>
</dbReference>
<comment type="caution">
    <text evidence="12">The sequence shown here is derived from an EMBL/GenBank/DDBJ whole genome shotgun (WGS) entry which is preliminary data.</text>
</comment>
<evidence type="ECO:0000256" key="6">
    <source>
        <dbReference type="ARBA" id="ARBA00023012"/>
    </source>
</evidence>
<feature type="domain" description="PAC" evidence="11">
    <location>
        <begin position="297"/>
        <end position="348"/>
    </location>
</feature>
<dbReference type="Gene3D" id="3.30.565.10">
    <property type="entry name" value="Histidine kinase-like ATPase, C-terminal domain"/>
    <property type="match status" value="1"/>
</dbReference>
<proteinExistence type="predicted"/>
<dbReference type="GO" id="GO:0000155">
    <property type="term" value="F:phosphorelay sensor kinase activity"/>
    <property type="evidence" value="ECO:0007669"/>
    <property type="project" value="InterPro"/>
</dbReference>
<evidence type="ECO:0000256" key="2">
    <source>
        <dbReference type="ARBA" id="ARBA00012438"/>
    </source>
</evidence>
<name>A0A4S3THC5_9EURY</name>
<evidence type="ECO:0000256" key="5">
    <source>
        <dbReference type="ARBA" id="ARBA00022777"/>
    </source>
</evidence>
<dbReference type="EC" id="2.7.13.3" evidence="2"/>
<dbReference type="InterPro" id="IPR000014">
    <property type="entry name" value="PAS"/>
</dbReference>
<dbReference type="RefSeq" id="WP_141466213.1">
    <property type="nucleotide sequence ID" value="NZ_RBZW01000066.1"/>
</dbReference>
<feature type="region of interest" description="Disordered" evidence="7">
    <location>
        <begin position="567"/>
        <end position="589"/>
    </location>
</feature>
<evidence type="ECO:0000256" key="8">
    <source>
        <dbReference type="SAM" id="Phobius"/>
    </source>
</evidence>
<evidence type="ECO:0000259" key="9">
    <source>
        <dbReference type="PROSITE" id="PS50109"/>
    </source>
</evidence>
<dbReference type="InterPro" id="IPR035965">
    <property type="entry name" value="PAS-like_dom_sf"/>
</dbReference>
<dbReference type="SMART" id="SM00387">
    <property type="entry name" value="HATPase_c"/>
    <property type="match status" value="1"/>
</dbReference>
<dbReference type="InterPro" id="IPR003594">
    <property type="entry name" value="HATPase_dom"/>
</dbReference>
<keyword evidence="8" id="KW-1133">Transmembrane helix</keyword>
<evidence type="ECO:0000313" key="13">
    <source>
        <dbReference type="Proteomes" id="UP000318864"/>
    </source>
</evidence>
<dbReference type="NCBIfam" id="TIGR00229">
    <property type="entry name" value="sensory_box"/>
    <property type="match status" value="1"/>
</dbReference>
<dbReference type="PRINTS" id="PR00344">
    <property type="entry name" value="BCTRLSENSOR"/>
</dbReference>
<dbReference type="SMART" id="SM00388">
    <property type="entry name" value="HisKA"/>
    <property type="match status" value="1"/>
</dbReference>
<evidence type="ECO:0000313" key="12">
    <source>
        <dbReference type="EMBL" id="THE63369.1"/>
    </source>
</evidence>
<feature type="transmembrane region" description="Helical" evidence="8">
    <location>
        <begin position="6"/>
        <end position="27"/>
    </location>
</feature>
<dbReference type="CDD" id="cd00130">
    <property type="entry name" value="PAS"/>
    <property type="match status" value="1"/>
</dbReference>